<dbReference type="GO" id="GO:0046872">
    <property type="term" value="F:metal ion binding"/>
    <property type="evidence" value="ECO:0007669"/>
    <property type="project" value="UniProtKB-KW"/>
</dbReference>
<dbReference type="CDD" id="cd00371">
    <property type="entry name" value="HMA"/>
    <property type="match status" value="1"/>
</dbReference>
<dbReference type="EMBL" id="QGGQ01000003">
    <property type="protein sequence ID" value="PWK24163.1"/>
    <property type="molecule type" value="Genomic_DNA"/>
</dbReference>
<evidence type="ECO:0000313" key="6">
    <source>
        <dbReference type="Proteomes" id="UP000651837"/>
    </source>
</evidence>
<dbReference type="AlphaFoldDB" id="A0A316E630"/>
<evidence type="ECO:0000313" key="4">
    <source>
        <dbReference type="EMBL" id="PWK24163.1"/>
    </source>
</evidence>
<dbReference type="PROSITE" id="PS01047">
    <property type="entry name" value="HMA_1"/>
    <property type="match status" value="1"/>
</dbReference>
<evidence type="ECO:0000259" key="2">
    <source>
        <dbReference type="PROSITE" id="PS50846"/>
    </source>
</evidence>
<keyword evidence="6" id="KW-1185">Reference proteome</keyword>
<evidence type="ECO:0000256" key="1">
    <source>
        <dbReference type="ARBA" id="ARBA00022723"/>
    </source>
</evidence>
<accession>A0A316E630</accession>
<evidence type="ECO:0000313" key="3">
    <source>
        <dbReference type="EMBL" id="MBD1260706.1"/>
    </source>
</evidence>
<dbReference type="Proteomes" id="UP000651837">
    <property type="component" value="Unassembled WGS sequence"/>
</dbReference>
<sequence>MKRKYQIDGINCGGCITKVKKVLESHEDIEEAKIFLSPKGVAKISMKSNLSVDDLQKQLNRLEGYTISELN</sequence>
<dbReference type="InterPro" id="IPR036163">
    <property type="entry name" value="HMA_dom_sf"/>
</dbReference>
<dbReference type="Gene3D" id="3.30.70.100">
    <property type="match status" value="1"/>
</dbReference>
<dbReference type="Pfam" id="PF00403">
    <property type="entry name" value="HMA"/>
    <property type="match status" value="1"/>
</dbReference>
<gene>
    <name evidence="3" type="ORF">HZY62_08915</name>
    <name evidence="4" type="ORF">LX92_01750</name>
</gene>
<feature type="domain" description="HMA" evidence="2">
    <location>
        <begin position="1"/>
        <end position="67"/>
    </location>
</feature>
<dbReference type="RefSeq" id="WP_109649903.1">
    <property type="nucleotide sequence ID" value="NZ_JACWLN010000003.1"/>
</dbReference>
<dbReference type="PROSITE" id="PS50846">
    <property type="entry name" value="HMA_2"/>
    <property type="match status" value="1"/>
</dbReference>
<dbReference type="OrthoDB" id="1521937at2"/>
<dbReference type="SUPFAM" id="SSF55008">
    <property type="entry name" value="HMA, heavy metal-associated domain"/>
    <property type="match status" value="1"/>
</dbReference>
<comment type="caution">
    <text evidence="4">The sequence shown here is derived from an EMBL/GenBank/DDBJ whole genome shotgun (WGS) entry which is preliminary data.</text>
</comment>
<organism evidence="4 5">
    <name type="scientific">Maribacter polysiphoniae</name>
    <dbReference type="NCBI Taxonomy" id="429344"/>
    <lineage>
        <taxon>Bacteria</taxon>
        <taxon>Pseudomonadati</taxon>
        <taxon>Bacteroidota</taxon>
        <taxon>Flavobacteriia</taxon>
        <taxon>Flavobacteriales</taxon>
        <taxon>Flavobacteriaceae</taxon>
        <taxon>Maribacter</taxon>
    </lineage>
</organism>
<dbReference type="EMBL" id="JACWLN010000003">
    <property type="protein sequence ID" value="MBD1260706.1"/>
    <property type="molecule type" value="Genomic_DNA"/>
</dbReference>
<reference evidence="3 6" key="2">
    <citation type="submission" date="2020-07" db="EMBL/GenBank/DDBJ databases">
        <title>The draft genome sequence of Maribacter polysiphoniae KCTC 22021.</title>
        <authorList>
            <person name="Mu L."/>
        </authorList>
    </citation>
    <scope>NUCLEOTIDE SEQUENCE [LARGE SCALE GENOMIC DNA]</scope>
    <source>
        <strain evidence="3 6">KCTC 22021</strain>
    </source>
</reference>
<reference evidence="4 5" key="1">
    <citation type="submission" date="2018-05" db="EMBL/GenBank/DDBJ databases">
        <title>Genomic Encyclopedia of Archaeal and Bacterial Type Strains, Phase II (KMG-II): from individual species to whole genera.</title>
        <authorList>
            <person name="Goeker M."/>
        </authorList>
    </citation>
    <scope>NUCLEOTIDE SEQUENCE [LARGE SCALE GENOMIC DNA]</scope>
    <source>
        <strain evidence="4 5">DSM 23514</strain>
    </source>
</reference>
<keyword evidence="1" id="KW-0479">Metal-binding</keyword>
<dbReference type="InterPro" id="IPR017969">
    <property type="entry name" value="Heavy-metal-associated_CS"/>
</dbReference>
<dbReference type="InterPro" id="IPR006121">
    <property type="entry name" value="HMA_dom"/>
</dbReference>
<dbReference type="Proteomes" id="UP000245667">
    <property type="component" value="Unassembled WGS sequence"/>
</dbReference>
<proteinExistence type="predicted"/>
<evidence type="ECO:0000313" key="5">
    <source>
        <dbReference type="Proteomes" id="UP000245667"/>
    </source>
</evidence>
<protein>
    <submittedName>
        <fullName evidence="4">Copper chaperone CopZ</fullName>
    </submittedName>
    <submittedName>
        <fullName evidence="3">Heavy-metal-associated domain-containing protein</fullName>
    </submittedName>
</protein>
<name>A0A316E630_9FLAO</name>